<gene>
    <name evidence="2" type="ORF">SAMN05421807_102183</name>
</gene>
<dbReference type="RefSeq" id="WP_073005250.1">
    <property type="nucleotide sequence ID" value="NZ_FQXD01000002.1"/>
</dbReference>
<proteinExistence type="predicted"/>
<protein>
    <submittedName>
        <fullName evidence="2">Sporulation protein, YlmC/YmxH family</fullName>
    </submittedName>
</protein>
<dbReference type="PANTHER" id="PTHR40061">
    <property type="entry name" value="SPORULATION PROTEIN YLMC-RELATED"/>
    <property type="match status" value="1"/>
</dbReference>
<feature type="domain" description="PRC-barrel" evidence="1">
    <location>
        <begin position="2"/>
        <end position="77"/>
    </location>
</feature>
<evidence type="ECO:0000313" key="3">
    <source>
        <dbReference type="Proteomes" id="UP000184079"/>
    </source>
</evidence>
<dbReference type="OrthoDB" id="6024937at2"/>
<accession>A0A1M5NE52</accession>
<dbReference type="PANTHER" id="PTHR40061:SF1">
    <property type="entry name" value="SPORULATION PROTEIN YLMC-RELATED"/>
    <property type="match status" value="1"/>
</dbReference>
<sequence length="88" mass="9916">MVRLSELQVKEVIIMDSGRKLGHIHDLEIDTKLGKIAAIIVIPRDKKSGLFGKSEELVIDWQQIIRIGTDVILVKEAEKPALYYNSST</sequence>
<keyword evidence="3" id="KW-1185">Reference proteome</keyword>
<dbReference type="EMBL" id="FQXD01000002">
    <property type="protein sequence ID" value="SHG87745.1"/>
    <property type="molecule type" value="Genomic_DNA"/>
</dbReference>
<evidence type="ECO:0000259" key="1">
    <source>
        <dbReference type="Pfam" id="PF05239"/>
    </source>
</evidence>
<dbReference type="InterPro" id="IPR014238">
    <property type="entry name" value="Spore_YlmC/YmxH"/>
</dbReference>
<dbReference type="Pfam" id="PF05239">
    <property type="entry name" value="PRC"/>
    <property type="match status" value="1"/>
</dbReference>
<dbReference type="InterPro" id="IPR011033">
    <property type="entry name" value="PRC_barrel-like_sf"/>
</dbReference>
<dbReference type="Proteomes" id="UP000184079">
    <property type="component" value="Unassembled WGS sequence"/>
</dbReference>
<dbReference type="NCBIfam" id="TIGR02888">
    <property type="entry name" value="spore_YlmC_YmxH"/>
    <property type="match status" value="1"/>
</dbReference>
<dbReference type="InterPro" id="IPR027275">
    <property type="entry name" value="PRC-brl_dom"/>
</dbReference>
<dbReference type="AlphaFoldDB" id="A0A1M5NE52"/>
<name>A0A1M5NE52_9BACI</name>
<evidence type="ECO:0000313" key="2">
    <source>
        <dbReference type="EMBL" id="SHG87745.1"/>
    </source>
</evidence>
<dbReference type="SUPFAM" id="SSF50346">
    <property type="entry name" value="PRC-barrel domain"/>
    <property type="match status" value="1"/>
</dbReference>
<organism evidence="2 3">
    <name type="scientific">Virgibacillus chiguensis</name>
    <dbReference type="NCBI Taxonomy" id="411959"/>
    <lineage>
        <taxon>Bacteria</taxon>
        <taxon>Bacillati</taxon>
        <taxon>Bacillota</taxon>
        <taxon>Bacilli</taxon>
        <taxon>Bacillales</taxon>
        <taxon>Bacillaceae</taxon>
        <taxon>Virgibacillus</taxon>
    </lineage>
</organism>
<reference evidence="3" key="1">
    <citation type="submission" date="2016-11" db="EMBL/GenBank/DDBJ databases">
        <authorList>
            <person name="Varghese N."/>
            <person name="Submissions S."/>
        </authorList>
    </citation>
    <scope>NUCLEOTIDE SEQUENCE [LARGE SCALE GENOMIC DNA]</scope>
    <source>
        <strain evidence="3">CGMCC 1.6496</strain>
    </source>
</reference>
<dbReference type="Gene3D" id="2.30.30.240">
    <property type="entry name" value="PRC-barrel domain"/>
    <property type="match status" value="1"/>
</dbReference>